<dbReference type="Gene3D" id="2.30.30.760">
    <property type="match status" value="1"/>
</dbReference>
<keyword evidence="5" id="KW-0574">Periplasm</keyword>
<proteinExistence type="inferred from homology"/>
<organism evidence="8 9">
    <name type="scientific">Oceanisphaera pacifica</name>
    <dbReference type="NCBI Taxonomy" id="2818389"/>
    <lineage>
        <taxon>Bacteria</taxon>
        <taxon>Pseudomonadati</taxon>
        <taxon>Pseudomonadota</taxon>
        <taxon>Gammaproteobacteria</taxon>
        <taxon>Aeromonadales</taxon>
        <taxon>Aeromonadaceae</taxon>
        <taxon>Oceanisphaera</taxon>
    </lineage>
</organism>
<dbReference type="EMBL" id="JAGDFX010000011">
    <property type="protein sequence ID" value="MBO1519971.1"/>
    <property type="molecule type" value="Genomic_DNA"/>
</dbReference>
<evidence type="ECO:0000256" key="2">
    <source>
        <dbReference type="ARBA" id="ARBA00010474"/>
    </source>
</evidence>
<dbReference type="InterPro" id="IPR039246">
    <property type="entry name" value="Flagellar_FlgA"/>
</dbReference>
<comment type="function">
    <text evidence="6">Involved in the assembly process of the P-ring formation. It may associate with FlgF on the rod constituting a structure essential for the P-ring assembly or may act as a modulator protein for the P-ring assembly.</text>
</comment>
<gene>
    <name evidence="8" type="primary">flgA</name>
    <name evidence="8" type="ORF">J3U76_10085</name>
</gene>
<evidence type="ECO:0000259" key="7">
    <source>
        <dbReference type="SMART" id="SM00858"/>
    </source>
</evidence>
<dbReference type="Pfam" id="PF17656">
    <property type="entry name" value="ChapFlgA_N"/>
    <property type="match status" value="1"/>
</dbReference>
<keyword evidence="8" id="KW-0282">Flagellum</keyword>
<evidence type="ECO:0000256" key="3">
    <source>
        <dbReference type="ARBA" id="ARBA00014754"/>
    </source>
</evidence>
<dbReference type="InterPro" id="IPR041231">
    <property type="entry name" value="FlgA_N"/>
</dbReference>
<comment type="subcellular location">
    <subcellularLocation>
        <location evidence="1">Periplasm</location>
    </subcellularLocation>
</comment>
<keyword evidence="8" id="KW-0966">Cell projection</keyword>
<evidence type="ECO:0000256" key="4">
    <source>
        <dbReference type="ARBA" id="ARBA00022729"/>
    </source>
</evidence>
<feature type="domain" description="SAF" evidence="7">
    <location>
        <begin position="133"/>
        <end position="195"/>
    </location>
</feature>
<dbReference type="PANTHER" id="PTHR36307">
    <property type="entry name" value="FLAGELLA BASAL BODY P-RING FORMATION PROTEIN FLGA"/>
    <property type="match status" value="1"/>
</dbReference>
<evidence type="ECO:0000256" key="1">
    <source>
        <dbReference type="ARBA" id="ARBA00004418"/>
    </source>
</evidence>
<dbReference type="Proteomes" id="UP000664882">
    <property type="component" value="Unassembled WGS sequence"/>
</dbReference>
<dbReference type="SMART" id="SM00858">
    <property type="entry name" value="SAF"/>
    <property type="match status" value="1"/>
</dbReference>
<dbReference type="Pfam" id="PF13144">
    <property type="entry name" value="ChapFlgA"/>
    <property type="match status" value="1"/>
</dbReference>
<sequence length="255" mass="28392">MLRNIFLFCFVVRPVLRAAYKILLYKKEVTSILLLSSLAIEVQAQATNLSVHENIRHYAEDYVRDLVPVQPDDKLEVNAASIDTRVQLTECVGKLTADIRGSGDIKRNTHVYLQCHETPGWDLFVPVRVRTLKPVVTARDPIARNTLLQAPDLVIKYEDEVLLRGDIFSRINELVGSRSKRDLRPGQPIRSSQLCVVCKGDKVSILAQSGGLMLKTNGIAEEDGSFNDSIRVSNLNSGRKISARVMAAGQVKVNL</sequence>
<evidence type="ECO:0000313" key="8">
    <source>
        <dbReference type="EMBL" id="MBO1519971.1"/>
    </source>
</evidence>
<dbReference type="InterPro" id="IPR017585">
    <property type="entry name" value="SAF_FlgA"/>
</dbReference>
<comment type="similarity">
    <text evidence="2">Belongs to the FlgA family.</text>
</comment>
<keyword evidence="8" id="KW-0969">Cilium</keyword>
<dbReference type="Gene3D" id="3.90.1210.10">
    <property type="entry name" value="Antifreeze-like/N-acetylneuraminic acid synthase C-terminal domain"/>
    <property type="match status" value="1"/>
</dbReference>
<name>A0ABS3NH95_9GAMM</name>
<keyword evidence="4" id="KW-0732">Signal</keyword>
<evidence type="ECO:0000313" key="9">
    <source>
        <dbReference type="Proteomes" id="UP000664882"/>
    </source>
</evidence>
<dbReference type="PANTHER" id="PTHR36307:SF1">
    <property type="entry name" value="FLAGELLA BASAL BODY P-RING FORMATION PROTEIN FLGA"/>
    <property type="match status" value="1"/>
</dbReference>
<dbReference type="InterPro" id="IPR013974">
    <property type="entry name" value="SAF"/>
</dbReference>
<dbReference type="CDD" id="cd11614">
    <property type="entry name" value="SAF_CpaB_FlgA_like"/>
    <property type="match status" value="1"/>
</dbReference>
<evidence type="ECO:0000256" key="5">
    <source>
        <dbReference type="ARBA" id="ARBA00022764"/>
    </source>
</evidence>
<keyword evidence="9" id="KW-1185">Reference proteome</keyword>
<comment type="caution">
    <text evidence="8">The sequence shown here is derived from an EMBL/GenBank/DDBJ whole genome shotgun (WGS) entry which is preliminary data.</text>
</comment>
<accession>A0ABS3NH95</accession>
<protein>
    <recommendedName>
        <fullName evidence="3">Flagella basal body P-ring formation protein FlgA</fullName>
    </recommendedName>
</protein>
<evidence type="ECO:0000256" key="6">
    <source>
        <dbReference type="ARBA" id="ARBA00025643"/>
    </source>
</evidence>
<reference evidence="8 9" key="1">
    <citation type="submission" date="2021-03" db="EMBL/GenBank/DDBJ databases">
        <title>Oceanisphaera sp. nov., isolated from the intestine.</title>
        <authorList>
            <person name="Zhao L.-H."/>
            <person name="Shi L.-F."/>
        </authorList>
    </citation>
    <scope>NUCLEOTIDE SEQUENCE [LARGE SCALE GENOMIC DNA]</scope>
    <source>
        <strain evidence="8 9">DM8</strain>
    </source>
</reference>
<dbReference type="NCBIfam" id="TIGR03170">
    <property type="entry name" value="flgA_cterm"/>
    <property type="match status" value="1"/>
</dbReference>